<dbReference type="InterPro" id="IPR040676">
    <property type="entry name" value="DUF5641"/>
</dbReference>
<dbReference type="InterPro" id="IPR012337">
    <property type="entry name" value="RNaseH-like_sf"/>
</dbReference>
<dbReference type="InterPro" id="IPR001584">
    <property type="entry name" value="Integrase_cat-core"/>
</dbReference>
<dbReference type="Pfam" id="PF17921">
    <property type="entry name" value="Integrase_H2C2"/>
    <property type="match status" value="1"/>
</dbReference>
<feature type="region of interest" description="Disordered" evidence="1">
    <location>
        <begin position="190"/>
        <end position="213"/>
    </location>
</feature>
<dbReference type="OrthoDB" id="5987960at2759"/>
<dbReference type="PANTHER" id="PTHR47331">
    <property type="entry name" value="PHD-TYPE DOMAIN-CONTAINING PROTEIN"/>
    <property type="match status" value="1"/>
</dbReference>
<dbReference type="GeneID" id="119721827"/>
<proteinExistence type="predicted"/>
<evidence type="ECO:0000259" key="2">
    <source>
        <dbReference type="PROSITE" id="PS50994"/>
    </source>
</evidence>
<feature type="region of interest" description="Disordered" evidence="1">
    <location>
        <begin position="1"/>
        <end position="58"/>
    </location>
</feature>
<dbReference type="RefSeq" id="XP_038047708.1">
    <property type="nucleotide sequence ID" value="XM_038191780.1"/>
</dbReference>
<sequence length="1991" mass="226097">MSLPIQSSSSHKFDKSKKSNAGRAASHAGHVSSYKSSKSSSRASHAVSVTSSYARHQEEKLELAKTAAALQVQLDFAEKEKQLKLRELEAAKKVEEMKIERDKKLEQLEIERKLAETRAVMQVYSSLERDDNSSISSELSGIPADKHEHMQRFLNSHQSDHPPPLCPSVPQSESAYVDNASLQPVAMVTSANQNRSDEQSSVHHSHHQSEGGRMTMSSALEKCITQLAESSRQQHDVNKRLVASSQLPKIAVPQFNGDPLQYPLWRNSFNSLIDSQPLDADTKLNYLNQYVTGKPKHLVEHYMLIGTEEAYTQARKVLNERYGNSSVVSTAFISKLRQWPRLTPRDAAGLRDFSDFLGKVEAARATTASLGVLDYASENARLVEKLPFNLETKWRDKIDYWRQIRGQDSFPPFSEFVKLVKIAADRANIPELQSVVRSQDKQRSNGGSAPKKNTSVFATSTSRGEPTSRVQLSSDKSCLFCNKRHLLDECERFLRKPFAERKDFFFKKRLCMGCARSSDHQVRECNDKKVCRICAGAHLTCLHRNFQQRRPEETASSNPQSAAASKQPADKVPTNSSPPKEVIAVHPKRDEGMSNCIQVCSQPDQEGEGDHSMIIPVLVRSESDPAREFLEYAILDEQSNSCFVSKSLCERMNLQGPETQLLLSTMQEQNVQITSSRISGLEVLDVNREHTVQLPVCFKRDSVPAKKSQIPKPAVVHQWPHLKSLADKLMPYDPTLQISLLIGSNCPRVVRPREIIAGGEDDPYGQRSLLGWGVIGNVCKAARQTDDQPAVCNKVVAAEPQSYQHFVYGTRVKEVLNPEKVLKVLESDFVENHQGKPYSVEDEKFLSVMEKGIKKASDGHYEMPLPLKSDAATLPNNRQLAVKRWNQLSARFRKNVKFREDYREFMKDVIPKSAERVPLDQLEVDEGKVNYVPHTGVYHPKKPDKIRVVFDCSAKYGGVSLNDHLLQGPDLTNGLLGVLCRFRKEEVAFMVDVKSMFHQFYVEEKYRDLLRFLWWENGDPEKPVVEYRMKVHVFGAASSPGCANFGLKRAADDGEDEFGAEAANFIRNDFYVDDGLKSLPTVERASLLIKASQNLCGKAGLKLHKIISNKRELLEKFPAEERASGTRELDLKVDVLPMERALGVTWCVESDTFQFHIELKDRPFTRRGILSTVSSIYDPNGYVAPVTLRGKRILQQMCRDKLDWDSPVPEMLQPEWEKWRLEVLGLEKIQIQRCFKPKDFGTVTAVELHHFSDASQDGYGQCSYLRLVDENNKAHCSFVVGKSRVAPLKLVTIPRLELAAATVSATVSEFLRRELCYEMLHEYYWTDSKIVLGYINNEARRFHVYVANRVQQIRSLTNPERWMYVDTKENPADEASRGLTAKELIEKSCWLSGPDFLQKDGPFQPQPAVVAPLSESDPDVKRVSAFVTTAENNARHHHFEVSRLDCFSSWNRACRAVALCLRLKTKLRNRVVKKPCERKVCSTPAKQAITVAELQNGEMEIIKNVQHEHFSVELQALQELGVIGQVTDGKTARVRNDYLKKTSCLYRLDPFLDVDGIIRVGGRIARSNLPIEAKHPAVLPHKGHVTQLLIRHIHEKVNHMGRGMTHNELRQRGYWVIGGSSAVSNYISRCVTCRKLRGSLQRQKMSDLPVDRLEPAPPFSYCAVDYFGPFLVKERRSQVKRYGVLFTCMASRGVHLETANSLTASSFINALTRFQSRRGPVRQLRSDQGTTFIGARSELREALAEMEQDRVHQYLLESNCDWIPFKLNTPHASHMGGVWERQIGTVRRALEGLLLKTTTQLDDECFRTFMTEVEGIINSRPLTTDYLCSSDAPEPLTPNHLFTMKPKVVLPPPGKFQKEDVYARKWWRRVQYLTNEFWVRWRKEFLHHLQERKKWVNPVRDLQVGDVVISKEGEQTRNQWPLGRVVETYPSNDGRVRSVKLLMADGTRDNLGRRQHSPSLLDRPVHKLVLLVPAEKPEAQETREVPTEEPN</sequence>
<dbReference type="InterPro" id="IPR008042">
    <property type="entry name" value="Retrotrans_Pao"/>
</dbReference>
<feature type="domain" description="Integrase catalytic" evidence="2">
    <location>
        <begin position="1653"/>
        <end position="1846"/>
    </location>
</feature>
<dbReference type="OMA" id="INDCHSK"/>
<dbReference type="InterPro" id="IPR036397">
    <property type="entry name" value="RNaseH_sf"/>
</dbReference>
<dbReference type="Gene3D" id="3.30.420.10">
    <property type="entry name" value="Ribonuclease H-like superfamily/Ribonuclease H"/>
    <property type="match status" value="1"/>
</dbReference>
<keyword evidence="4" id="KW-1185">Reference proteome</keyword>
<dbReference type="InterPro" id="IPR005312">
    <property type="entry name" value="DUF1759"/>
</dbReference>
<organism evidence="3 4">
    <name type="scientific">Patiria miniata</name>
    <name type="common">Bat star</name>
    <name type="synonym">Asterina miniata</name>
    <dbReference type="NCBI Taxonomy" id="46514"/>
    <lineage>
        <taxon>Eukaryota</taxon>
        <taxon>Metazoa</taxon>
        <taxon>Echinodermata</taxon>
        <taxon>Eleutherozoa</taxon>
        <taxon>Asterozoa</taxon>
        <taxon>Asteroidea</taxon>
        <taxon>Valvatacea</taxon>
        <taxon>Valvatida</taxon>
        <taxon>Asterinidae</taxon>
        <taxon>Patiria</taxon>
    </lineage>
</organism>
<name>A0A913Z7C7_PATMI</name>
<dbReference type="InterPro" id="IPR043502">
    <property type="entry name" value="DNA/RNA_pol_sf"/>
</dbReference>
<evidence type="ECO:0000256" key="1">
    <source>
        <dbReference type="SAM" id="MobiDB-lite"/>
    </source>
</evidence>
<dbReference type="EnsemblMetazoa" id="XM_038191780.1">
    <property type="protein sequence ID" value="XP_038047708.1"/>
    <property type="gene ID" value="LOC119721827"/>
</dbReference>
<dbReference type="PANTHER" id="PTHR47331:SF5">
    <property type="entry name" value="RIBONUCLEASE H"/>
    <property type="match status" value="1"/>
</dbReference>
<evidence type="ECO:0000313" key="3">
    <source>
        <dbReference type="EnsemblMetazoa" id="XP_038047708.1"/>
    </source>
</evidence>
<dbReference type="PROSITE" id="PS50994">
    <property type="entry name" value="INTEGRASE"/>
    <property type="match status" value="1"/>
</dbReference>
<feature type="compositionally biased region" description="Polar residues" evidence="1">
    <location>
        <begin position="444"/>
        <end position="469"/>
    </location>
</feature>
<dbReference type="GO" id="GO:0003676">
    <property type="term" value="F:nucleic acid binding"/>
    <property type="evidence" value="ECO:0007669"/>
    <property type="project" value="InterPro"/>
</dbReference>
<dbReference type="SUPFAM" id="SSF53098">
    <property type="entry name" value="Ribonuclease H-like"/>
    <property type="match status" value="1"/>
</dbReference>
<dbReference type="Pfam" id="PF18701">
    <property type="entry name" value="DUF5641"/>
    <property type="match status" value="1"/>
</dbReference>
<evidence type="ECO:0000313" key="4">
    <source>
        <dbReference type="Proteomes" id="UP000887568"/>
    </source>
</evidence>
<dbReference type="Gene3D" id="1.10.340.70">
    <property type="match status" value="1"/>
</dbReference>
<accession>A0A913Z7C7</accession>
<protein>
    <recommendedName>
        <fullName evidence="2">Integrase catalytic domain-containing protein</fullName>
    </recommendedName>
</protein>
<dbReference type="SUPFAM" id="SSF56672">
    <property type="entry name" value="DNA/RNA polymerases"/>
    <property type="match status" value="1"/>
</dbReference>
<reference evidence="3" key="1">
    <citation type="submission" date="2022-11" db="UniProtKB">
        <authorList>
            <consortium name="EnsemblMetazoa"/>
        </authorList>
    </citation>
    <scope>IDENTIFICATION</scope>
</reference>
<dbReference type="Proteomes" id="UP000887568">
    <property type="component" value="Unplaced"/>
</dbReference>
<feature type="region of interest" description="Disordered" evidence="1">
    <location>
        <begin position="433"/>
        <end position="469"/>
    </location>
</feature>
<feature type="compositionally biased region" description="Low complexity" evidence="1">
    <location>
        <begin position="30"/>
        <end position="52"/>
    </location>
</feature>
<feature type="compositionally biased region" description="Polar residues" evidence="1">
    <location>
        <begin position="554"/>
        <end position="564"/>
    </location>
</feature>
<dbReference type="Pfam" id="PF05380">
    <property type="entry name" value="Peptidase_A17"/>
    <property type="match status" value="1"/>
</dbReference>
<dbReference type="CDD" id="cd01644">
    <property type="entry name" value="RT_pepA17"/>
    <property type="match status" value="1"/>
</dbReference>
<dbReference type="GO" id="GO:0015074">
    <property type="term" value="P:DNA integration"/>
    <property type="evidence" value="ECO:0007669"/>
    <property type="project" value="InterPro"/>
</dbReference>
<dbReference type="InterPro" id="IPR041588">
    <property type="entry name" value="Integrase_H2C2"/>
</dbReference>
<dbReference type="Pfam" id="PF03564">
    <property type="entry name" value="DUF1759"/>
    <property type="match status" value="1"/>
</dbReference>
<feature type="region of interest" description="Disordered" evidence="1">
    <location>
        <begin position="550"/>
        <end position="582"/>
    </location>
</feature>